<dbReference type="InterPro" id="IPR036864">
    <property type="entry name" value="Zn2-C6_fun-type_DNA-bd_sf"/>
</dbReference>
<dbReference type="PANTHER" id="PTHR31001">
    <property type="entry name" value="UNCHARACTERIZED TRANSCRIPTIONAL REGULATORY PROTEIN"/>
    <property type="match status" value="1"/>
</dbReference>
<feature type="region of interest" description="Disordered" evidence="4">
    <location>
        <begin position="1"/>
        <end position="35"/>
    </location>
</feature>
<dbReference type="CDD" id="cd12148">
    <property type="entry name" value="fungal_TF_MHR"/>
    <property type="match status" value="1"/>
</dbReference>
<feature type="compositionally biased region" description="Low complexity" evidence="4">
    <location>
        <begin position="698"/>
        <end position="709"/>
    </location>
</feature>
<keyword evidence="7" id="KW-1185">Reference proteome</keyword>
<comment type="caution">
    <text evidence="6">The sequence shown here is derived from an EMBL/GenBank/DDBJ whole genome shotgun (WGS) entry which is preliminary data.</text>
</comment>
<protein>
    <recommendedName>
        <fullName evidence="5">Zn(2)-C6 fungal-type domain-containing protein</fullName>
    </recommendedName>
</protein>
<dbReference type="CDD" id="cd00067">
    <property type="entry name" value="GAL4"/>
    <property type="match status" value="1"/>
</dbReference>
<sequence>MSLPGRTIPHDGARASDTSSVNDPTHPATSRVRRRNRQITSCLECRRRKLKCDKGSPCLNCTKNARQCVFIASGLDSDAQRKLAEVKEKMGMLERSLENDVARVNRSRSGDGSEPLRPSKLPGQERSYSDQEEDEDTRDLPPSHFATEDAAYFDDYANDDDDVVDLGIAMGRVRVTERVGGLVRPRFSEELAQALKELPPSTEREVLNASTVQQPQDWLAPSKDYVAPASGFFFAPGINKTSLMAYLPSKPLVDRLIAHYWEAVHLIARVVHRQTFETHYERFWADINIGQQPRASFQALLFAALLSSAVAMHEHKVFTDYGVDKQSLVDNFRQGTESALARAHFLRATKLETLQAFVMYLIPLCRNEVSRAHSALTGTAIRLAECMGLHRDPTTYSTSPVDIQVRRLVWYQICFLDLRTSEATGPRPQIRHDDYDTKFPLNIDDSELDRAQRGDTGINTTKDRPHFTGMTITRMRFECYEMHRFLWFERPKVEQRRADGERKVTLISLLSRVQSFKAAMEKTYLPMLNKREPLHVLASEIYGIISDRLIIMLLQRYISSDRSKMPARLRQVVMSSATTTIEHSMAIEQTPALSTWSWYIGALHQYHAALLLLNELNTSRNPPEVEARVWKCLDFSFGLPSSWSTTEKTRFLLQDLSTKAEIYANMKRLRAPTNMPHAGPRKHTPGFQARQNDERQRSASFQSSSSNSALPEPATGSSPPVQQGSPAPQASDYHKQAQQTQTISFPGAVPNTDWGTIDLSSVPHLQQNFDSPGLYGFNDYMQTVHTANPPPAAHQRPGGDGNNSGAAIHAGGTSARTNSSPMDAMNDIDWNDIEQVFSGSEMGSGMIIPPYTFPQFSPQDLQWPGASI</sequence>
<dbReference type="SMART" id="SM00906">
    <property type="entry name" value="Fungal_trans"/>
    <property type="match status" value="1"/>
</dbReference>
<feature type="compositionally biased region" description="Polar residues" evidence="4">
    <location>
        <begin position="715"/>
        <end position="728"/>
    </location>
</feature>
<dbReference type="GO" id="GO:0006351">
    <property type="term" value="P:DNA-templated transcription"/>
    <property type="evidence" value="ECO:0007669"/>
    <property type="project" value="InterPro"/>
</dbReference>
<feature type="compositionally biased region" description="Basic and acidic residues" evidence="4">
    <location>
        <begin position="97"/>
        <end position="111"/>
    </location>
</feature>
<dbReference type="GO" id="GO:0000981">
    <property type="term" value="F:DNA-binding transcription factor activity, RNA polymerase II-specific"/>
    <property type="evidence" value="ECO:0007669"/>
    <property type="project" value="InterPro"/>
</dbReference>
<dbReference type="InterPro" id="IPR050613">
    <property type="entry name" value="Sec_Metabolite_Reg"/>
</dbReference>
<dbReference type="PROSITE" id="PS00463">
    <property type="entry name" value="ZN2_CY6_FUNGAL_1"/>
    <property type="match status" value="1"/>
</dbReference>
<organism evidence="6 7">
    <name type="scientific">Paraphoma chrysanthemicola</name>
    <dbReference type="NCBI Taxonomy" id="798071"/>
    <lineage>
        <taxon>Eukaryota</taxon>
        <taxon>Fungi</taxon>
        <taxon>Dikarya</taxon>
        <taxon>Ascomycota</taxon>
        <taxon>Pezizomycotina</taxon>
        <taxon>Dothideomycetes</taxon>
        <taxon>Pleosporomycetidae</taxon>
        <taxon>Pleosporales</taxon>
        <taxon>Pleosporineae</taxon>
        <taxon>Phaeosphaeriaceae</taxon>
        <taxon>Paraphoma</taxon>
    </lineage>
</organism>
<dbReference type="AlphaFoldDB" id="A0A8K0RIL4"/>
<dbReference type="Pfam" id="PF04082">
    <property type="entry name" value="Fungal_trans"/>
    <property type="match status" value="1"/>
</dbReference>
<reference evidence="6" key="1">
    <citation type="journal article" date="2021" name="Nat. Commun.">
        <title>Genetic determinants of endophytism in the Arabidopsis root mycobiome.</title>
        <authorList>
            <person name="Mesny F."/>
            <person name="Miyauchi S."/>
            <person name="Thiergart T."/>
            <person name="Pickel B."/>
            <person name="Atanasova L."/>
            <person name="Karlsson M."/>
            <person name="Huettel B."/>
            <person name="Barry K.W."/>
            <person name="Haridas S."/>
            <person name="Chen C."/>
            <person name="Bauer D."/>
            <person name="Andreopoulos W."/>
            <person name="Pangilinan J."/>
            <person name="LaButti K."/>
            <person name="Riley R."/>
            <person name="Lipzen A."/>
            <person name="Clum A."/>
            <person name="Drula E."/>
            <person name="Henrissat B."/>
            <person name="Kohler A."/>
            <person name="Grigoriev I.V."/>
            <person name="Martin F.M."/>
            <person name="Hacquard S."/>
        </authorList>
    </citation>
    <scope>NUCLEOTIDE SEQUENCE</scope>
    <source>
        <strain evidence="6">MPI-SDFR-AT-0120</strain>
    </source>
</reference>
<dbReference type="GO" id="GO:0008270">
    <property type="term" value="F:zinc ion binding"/>
    <property type="evidence" value="ECO:0007669"/>
    <property type="project" value="InterPro"/>
</dbReference>
<dbReference type="EMBL" id="JAGMVJ010000001">
    <property type="protein sequence ID" value="KAH7095149.1"/>
    <property type="molecule type" value="Genomic_DNA"/>
</dbReference>
<accession>A0A8K0RIL4</accession>
<keyword evidence="2" id="KW-0479">Metal-binding</keyword>
<dbReference type="Proteomes" id="UP000813461">
    <property type="component" value="Unassembled WGS sequence"/>
</dbReference>
<evidence type="ECO:0000259" key="5">
    <source>
        <dbReference type="PROSITE" id="PS50048"/>
    </source>
</evidence>
<dbReference type="SUPFAM" id="SSF57701">
    <property type="entry name" value="Zn2/Cys6 DNA-binding domain"/>
    <property type="match status" value="1"/>
</dbReference>
<name>A0A8K0RIL4_9PLEO</name>
<dbReference type="GO" id="GO:0003677">
    <property type="term" value="F:DNA binding"/>
    <property type="evidence" value="ECO:0007669"/>
    <property type="project" value="InterPro"/>
</dbReference>
<keyword evidence="3" id="KW-0539">Nucleus</keyword>
<proteinExistence type="predicted"/>
<feature type="domain" description="Zn(2)-C6 fungal-type" evidence="5">
    <location>
        <begin position="41"/>
        <end position="70"/>
    </location>
</feature>
<evidence type="ECO:0000256" key="4">
    <source>
        <dbReference type="SAM" id="MobiDB-lite"/>
    </source>
</evidence>
<feature type="region of interest" description="Disordered" evidence="4">
    <location>
        <begin position="97"/>
        <end position="144"/>
    </location>
</feature>
<dbReference type="Pfam" id="PF00172">
    <property type="entry name" value="Zn_clus"/>
    <property type="match status" value="1"/>
</dbReference>
<evidence type="ECO:0000313" key="7">
    <source>
        <dbReference type="Proteomes" id="UP000813461"/>
    </source>
</evidence>
<feature type="region of interest" description="Disordered" evidence="4">
    <location>
        <begin position="670"/>
        <end position="740"/>
    </location>
</feature>
<dbReference type="GO" id="GO:0005634">
    <property type="term" value="C:nucleus"/>
    <property type="evidence" value="ECO:0007669"/>
    <property type="project" value="UniProtKB-SubCell"/>
</dbReference>
<evidence type="ECO:0000256" key="1">
    <source>
        <dbReference type="ARBA" id="ARBA00004123"/>
    </source>
</evidence>
<dbReference type="SMART" id="SM00066">
    <property type="entry name" value="GAL4"/>
    <property type="match status" value="1"/>
</dbReference>
<gene>
    <name evidence="6" type="ORF">FB567DRAFT_21456</name>
</gene>
<dbReference type="InterPro" id="IPR001138">
    <property type="entry name" value="Zn2Cys6_DnaBD"/>
</dbReference>
<comment type="subcellular location">
    <subcellularLocation>
        <location evidence="1">Nucleus</location>
    </subcellularLocation>
</comment>
<evidence type="ECO:0000256" key="3">
    <source>
        <dbReference type="ARBA" id="ARBA00023242"/>
    </source>
</evidence>
<evidence type="ECO:0000313" key="6">
    <source>
        <dbReference type="EMBL" id="KAH7095149.1"/>
    </source>
</evidence>
<dbReference type="OrthoDB" id="424974at2759"/>
<dbReference type="Gene3D" id="4.10.240.10">
    <property type="entry name" value="Zn(2)-C6 fungal-type DNA-binding domain"/>
    <property type="match status" value="1"/>
</dbReference>
<evidence type="ECO:0000256" key="2">
    <source>
        <dbReference type="ARBA" id="ARBA00022723"/>
    </source>
</evidence>
<feature type="region of interest" description="Disordered" evidence="4">
    <location>
        <begin position="790"/>
        <end position="821"/>
    </location>
</feature>
<dbReference type="InterPro" id="IPR007219">
    <property type="entry name" value="XnlR_reg_dom"/>
</dbReference>
<dbReference type="PANTHER" id="PTHR31001:SF40">
    <property type="entry name" value="ZN(II)2CYS6 TRANSCRIPTION FACTOR (EUROFUNG)"/>
    <property type="match status" value="1"/>
</dbReference>
<dbReference type="PROSITE" id="PS50048">
    <property type="entry name" value="ZN2_CY6_FUNGAL_2"/>
    <property type="match status" value="1"/>
</dbReference>